<dbReference type="SUPFAM" id="SSF53850">
    <property type="entry name" value="Periplasmic binding protein-like II"/>
    <property type="match status" value="1"/>
</dbReference>
<evidence type="ECO:0000256" key="2">
    <source>
        <dbReference type="ARBA" id="ARBA00022729"/>
    </source>
</evidence>
<dbReference type="PROSITE" id="PS00430">
    <property type="entry name" value="TONB_DEPENDENT_REC_1"/>
    <property type="match status" value="1"/>
</dbReference>
<keyword evidence="5" id="KW-1185">Reference proteome</keyword>
<dbReference type="PANTHER" id="PTHR30570:SF1">
    <property type="entry name" value="PHOSPHATE-BINDING PROTEIN PSTS"/>
    <property type="match status" value="1"/>
</dbReference>
<dbReference type="Gene3D" id="3.40.190.10">
    <property type="entry name" value="Periplasmic binding protein-like II"/>
    <property type="match status" value="2"/>
</dbReference>
<dbReference type="NCBIfam" id="TIGR02136">
    <property type="entry name" value="ptsS_2"/>
    <property type="match status" value="1"/>
</dbReference>
<comment type="caution">
    <text evidence="4">The sequence shown here is derived from an EMBL/GenBank/DDBJ whole genome shotgun (WGS) entry which is preliminary data.</text>
</comment>
<organism evidence="4 5">
    <name type="scientific">Candidatus Methanocrinis alkalitolerans</name>
    <dbReference type="NCBI Taxonomy" id="3033395"/>
    <lineage>
        <taxon>Archaea</taxon>
        <taxon>Methanobacteriati</taxon>
        <taxon>Methanobacteriota</taxon>
        <taxon>Stenosarchaea group</taxon>
        <taxon>Methanomicrobia</taxon>
        <taxon>Methanotrichales</taxon>
        <taxon>Methanotrichaceae</taxon>
        <taxon>Methanocrinis</taxon>
    </lineage>
</organism>
<dbReference type="Proteomes" id="UP001215956">
    <property type="component" value="Unassembled WGS sequence"/>
</dbReference>
<dbReference type="InterPro" id="IPR010916">
    <property type="entry name" value="TonB_box_CS"/>
</dbReference>
<keyword evidence="1" id="KW-0813">Transport</keyword>
<accession>A0ABT5XF82</accession>
<proteinExistence type="predicted"/>
<evidence type="ECO:0000313" key="4">
    <source>
        <dbReference type="EMBL" id="MDF0593378.1"/>
    </source>
</evidence>
<reference evidence="4 5" key="1">
    <citation type="submission" date="2023-03" db="EMBL/GenBank/DDBJ databases">
        <title>Whole genome sequencing of Methanotrichaceae archaeon M04Ac.</title>
        <authorList>
            <person name="Khomyakova M.A."/>
            <person name="Merkel A.Y."/>
            <person name="Slobodkin A.I."/>
        </authorList>
    </citation>
    <scope>NUCLEOTIDE SEQUENCE [LARGE SCALE GENOMIC DNA]</scope>
    <source>
        <strain evidence="4 5">M04Ac</strain>
    </source>
</reference>
<protein>
    <submittedName>
        <fullName evidence="4">Phosphate ABC transporter substrate-binding protein</fullName>
    </submittedName>
</protein>
<dbReference type="InterPro" id="IPR011862">
    <property type="entry name" value="Phos-bd"/>
</dbReference>
<dbReference type="Pfam" id="PF12849">
    <property type="entry name" value="PBP_like_2"/>
    <property type="match status" value="1"/>
</dbReference>
<dbReference type="InterPro" id="IPR050811">
    <property type="entry name" value="Phosphate_ABC_transporter"/>
</dbReference>
<evidence type="ECO:0000259" key="3">
    <source>
        <dbReference type="Pfam" id="PF12849"/>
    </source>
</evidence>
<dbReference type="RefSeq" id="WP_316969084.1">
    <property type="nucleotide sequence ID" value="NZ_JARFPL010000019.1"/>
</dbReference>
<evidence type="ECO:0000256" key="1">
    <source>
        <dbReference type="ARBA" id="ARBA00022448"/>
    </source>
</evidence>
<gene>
    <name evidence="4" type="ORF">P0O24_07260</name>
</gene>
<sequence length="284" mass="30381">MNKPSSLALVCTVVVLFALAETSWAIGFETVTVTGSTTVMPLVEVSAEEFNILHSDIMVTVSGVGGSGVGIKNVASGFSDIGMSSREVREEEVALYGDNFREYLIGYDAICIAVSRSIYDGGVTNLTREQLRGIYDGNVTNWKDLGGPDLEIYAVARMVGSGTGDLFNEMVMGNLATETLGADTYTQNNAEMKTAITKSDKAIGYLGFNYVQDGPLRAVAYDGVVPTAESIRNGTYPLTRPLYVITWDEPDAGEKVFIDFLLGEVGQFLVEEIGFLPAAALSSG</sequence>
<dbReference type="InterPro" id="IPR024370">
    <property type="entry name" value="PBP_domain"/>
</dbReference>
<evidence type="ECO:0000313" key="5">
    <source>
        <dbReference type="Proteomes" id="UP001215956"/>
    </source>
</evidence>
<dbReference type="CDD" id="cd13653">
    <property type="entry name" value="PBP2_phosphate_like_1"/>
    <property type="match status" value="1"/>
</dbReference>
<dbReference type="PANTHER" id="PTHR30570">
    <property type="entry name" value="PERIPLASMIC PHOSPHATE BINDING COMPONENT OF PHOSPHATE ABC TRANSPORTER"/>
    <property type="match status" value="1"/>
</dbReference>
<feature type="domain" description="PBP" evidence="3">
    <location>
        <begin position="28"/>
        <end position="263"/>
    </location>
</feature>
<keyword evidence="2" id="KW-0732">Signal</keyword>
<dbReference type="EMBL" id="JARFPL010000019">
    <property type="protein sequence ID" value="MDF0593378.1"/>
    <property type="molecule type" value="Genomic_DNA"/>
</dbReference>
<name>A0ABT5XF82_9EURY</name>